<organism evidence="2 3">
    <name type="scientific">Thanatephorus cucumeris (strain AG1-IB / isolate 7/3/14)</name>
    <name type="common">Lettuce bottom rot fungus</name>
    <name type="synonym">Rhizoctonia solani</name>
    <dbReference type="NCBI Taxonomy" id="1108050"/>
    <lineage>
        <taxon>Eukaryota</taxon>
        <taxon>Fungi</taxon>
        <taxon>Dikarya</taxon>
        <taxon>Basidiomycota</taxon>
        <taxon>Agaricomycotina</taxon>
        <taxon>Agaricomycetes</taxon>
        <taxon>Cantharellales</taxon>
        <taxon>Ceratobasidiaceae</taxon>
        <taxon>Rhizoctonia</taxon>
        <taxon>Rhizoctonia solani AG-1</taxon>
    </lineage>
</organism>
<gene>
    <name evidence="2" type="ORF">RSOLAG1IB_00893</name>
</gene>
<dbReference type="OrthoDB" id="3200438at2759"/>
<dbReference type="Proteomes" id="UP000059188">
    <property type="component" value="Unassembled WGS sequence"/>
</dbReference>
<reference evidence="2 3" key="1">
    <citation type="submission" date="2014-11" db="EMBL/GenBank/DDBJ databases">
        <authorList>
            <person name="Wibberg Daniel"/>
        </authorList>
    </citation>
    <scope>NUCLEOTIDE SEQUENCE [LARGE SCALE GENOMIC DNA]</scope>
    <source>
        <strain evidence="2">Rhizoctonia solani AG1-IB 7/3/14</strain>
    </source>
</reference>
<sequence>MSGLCHVSRCLQTRISAMNVTDIMSSRPFGGRKRSWGEDHCEPPKKRTPYTWIRERPPVAEIDYPIIRQVQSIALGTRTDQNDIQMIIDEPARAIPLPSSAISRSASPPLARNTLTITPPETPVQPTATARSPDSLRPLEPTRTGSNTKKRFAIGPRADCEKCLAREPGHYGHWL</sequence>
<evidence type="ECO:0000256" key="1">
    <source>
        <dbReference type="SAM" id="MobiDB-lite"/>
    </source>
</evidence>
<keyword evidence="3" id="KW-1185">Reference proteome</keyword>
<feature type="compositionally biased region" description="Polar residues" evidence="1">
    <location>
        <begin position="113"/>
        <end position="132"/>
    </location>
</feature>
<proteinExistence type="predicted"/>
<dbReference type="EMBL" id="LN679100">
    <property type="protein sequence ID" value="CEL52353.1"/>
    <property type="molecule type" value="Genomic_DNA"/>
</dbReference>
<evidence type="ECO:0000313" key="2">
    <source>
        <dbReference type="EMBL" id="CEL52353.1"/>
    </source>
</evidence>
<protein>
    <submittedName>
        <fullName evidence="2">Uncharacterized protein</fullName>
    </submittedName>
</protein>
<feature type="compositionally biased region" description="Low complexity" evidence="1">
    <location>
        <begin position="99"/>
        <end position="112"/>
    </location>
</feature>
<feature type="region of interest" description="Disordered" evidence="1">
    <location>
        <begin position="99"/>
        <end position="150"/>
    </location>
</feature>
<accession>A0A0B7F809</accession>
<dbReference type="AlphaFoldDB" id="A0A0B7F809"/>
<evidence type="ECO:0000313" key="3">
    <source>
        <dbReference type="Proteomes" id="UP000059188"/>
    </source>
</evidence>
<name>A0A0B7F809_THACB</name>